<evidence type="ECO:0000313" key="1">
    <source>
        <dbReference type="EMBL" id="KAG6378029.1"/>
    </source>
</evidence>
<comment type="caution">
    <text evidence="1">The sequence shown here is derived from an EMBL/GenBank/DDBJ whole genome shotgun (WGS) entry which is preliminary data.</text>
</comment>
<dbReference type="Proteomes" id="UP000683000">
    <property type="component" value="Unassembled WGS sequence"/>
</dbReference>
<dbReference type="PROSITE" id="PS51257">
    <property type="entry name" value="PROKAR_LIPOPROTEIN"/>
    <property type="match status" value="1"/>
</dbReference>
<proteinExistence type="predicted"/>
<evidence type="ECO:0000313" key="2">
    <source>
        <dbReference type="Proteomes" id="UP000683000"/>
    </source>
</evidence>
<sequence>MKSLGSYVVSNCMKSVLMLSNSISSCVPPFDTYSVAGPPSTSGMLAENKQFSYLKHSLKGSSLVSG</sequence>
<protein>
    <submittedName>
        <fullName evidence="1">Uncharacterized protein</fullName>
    </submittedName>
</protein>
<dbReference type="AlphaFoldDB" id="A0A8I2YU31"/>
<dbReference type="EMBL" id="JAGFBS010000007">
    <property type="protein sequence ID" value="KAG6378029.1"/>
    <property type="molecule type" value="Genomic_DNA"/>
</dbReference>
<name>A0A8I2YU31_9AGAM</name>
<reference evidence="1" key="1">
    <citation type="submission" date="2021-03" db="EMBL/GenBank/DDBJ databases">
        <title>Evolutionary innovations through gain and loss of genes in the ectomycorrhizal Boletales.</title>
        <authorList>
            <person name="Wu G."/>
            <person name="Miyauchi S."/>
            <person name="Morin E."/>
            <person name="Yang Z.-L."/>
            <person name="Xu J."/>
            <person name="Martin F.M."/>
        </authorList>
    </citation>
    <scope>NUCLEOTIDE SEQUENCE</scope>
    <source>
        <strain evidence="1">BR01</strain>
    </source>
</reference>
<accession>A0A8I2YU31</accession>
<gene>
    <name evidence="1" type="ORF">JVT61DRAFT_13708</name>
</gene>
<organism evidence="1 2">
    <name type="scientific">Boletus reticuloceps</name>
    <dbReference type="NCBI Taxonomy" id="495285"/>
    <lineage>
        <taxon>Eukaryota</taxon>
        <taxon>Fungi</taxon>
        <taxon>Dikarya</taxon>
        <taxon>Basidiomycota</taxon>
        <taxon>Agaricomycotina</taxon>
        <taxon>Agaricomycetes</taxon>
        <taxon>Agaricomycetidae</taxon>
        <taxon>Boletales</taxon>
        <taxon>Boletineae</taxon>
        <taxon>Boletaceae</taxon>
        <taxon>Boletoideae</taxon>
        <taxon>Boletus</taxon>
    </lineage>
</organism>
<keyword evidence="2" id="KW-1185">Reference proteome</keyword>